<comment type="similarity">
    <text evidence="1">Belongs to the pyridoxamine 5'-phosphate oxidase family.</text>
</comment>
<keyword evidence="4" id="KW-0560">Oxidoreductase</keyword>
<comment type="cofactor">
    <cofactor evidence="5">
        <name>FMN</name>
        <dbReference type="ChEBI" id="CHEBI:58210"/>
    </cofactor>
    <text evidence="5">Binds 1 FMN per subunit.</text>
</comment>
<evidence type="ECO:0000256" key="3">
    <source>
        <dbReference type="ARBA" id="ARBA00022643"/>
    </source>
</evidence>
<feature type="binding site" evidence="5">
    <location>
        <position position="198"/>
    </location>
    <ligand>
        <name>FMN</name>
        <dbReference type="ChEBI" id="CHEBI:58210"/>
    </ligand>
</feature>
<evidence type="ECO:0000256" key="1">
    <source>
        <dbReference type="ARBA" id="ARBA00007301"/>
    </source>
</evidence>
<comment type="caution">
    <text evidence="8">The sequence shown here is derived from an EMBL/GenBank/DDBJ whole genome shotgun (WGS) entry which is preliminary data.</text>
</comment>
<dbReference type="PANTHER" id="PTHR10851:SF0">
    <property type="entry name" value="PYRIDOXINE-5'-PHOSPHATE OXIDASE"/>
    <property type="match status" value="1"/>
</dbReference>
<evidence type="ECO:0000256" key="5">
    <source>
        <dbReference type="PIRSR" id="PIRSR000190-2"/>
    </source>
</evidence>
<evidence type="ECO:0000259" key="7">
    <source>
        <dbReference type="Pfam" id="PF10590"/>
    </source>
</evidence>
<dbReference type="GO" id="GO:0008615">
    <property type="term" value="P:pyridoxine biosynthetic process"/>
    <property type="evidence" value="ECO:0007669"/>
    <property type="project" value="InterPro"/>
</dbReference>
<feature type="binding site" evidence="5">
    <location>
        <begin position="64"/>
        <end position="69"/>
    </location>
    <ligand>
        <name>FMN</name>
        <dbReference type="ChEBI" id="CHEBI:58210"/>
    </ligand>
</feature>
<keyword evidence="2" id="KW-0285">Flavoprotein</keyword>
<evidence type="ECO:0000256" key="4">
    <source>
        <dbReference type="ARBA" id="ARBA00023002"/>
    </source>
</evidence>
<dbReference type="PANTHER" id="PTHR10851">
    <property type="entry name" value="PYRIDOXINE-5-PHOSPHATE OXIDASE"/>
    <property type="match status" value="1"/>
</dbReference>
<dbReference type="GO" id="GO:0004733">
    <property type="term" value="F:pyridoxamine phosphate oxidase activity"/>
    <property type="evidence" value="ECO:0007669"/>
    <property type="project" value="InterPro"/>
</dbReference>
<feature type="domain" description="Pyridoxamine 5'-phosphate oxidase N-terminal" evidence="6">
    <location>
        <begin position="37"/>
        <end position="149"/>
    </location>
</feature>
<dbReference type="GO" id="GO:0010181">
    <property type="term" value="F:FMN binding"/>
    <property type="evidence" value="ECO:0007669"/>
    <property type="project" value="InterPro"/>
</dbReference>
<feature type="binding site" evidence="5">
    <location>
        <position position="108"/>
    </location>
    <ligand>
        <name>FMN</name>
        <dbReference type="ChEBI" id="CHEBI:58210"/>
    </ligand>
</feature>
<dbReference type="InterPro" id="IPR000659">
    <property type="entry name" value="Pyridox_Oxase"/>
</dbReference>
<feature type="domain" description="Pyridoxine 5'-phosphate oxidase dimerisation C-terminal" evidence="7">
    <location>
        <begin position="175"/>
        <end position="215"/>
    </location>
</feature>
<keyword evidence="3 5" id="KW-0288">FMN</keyword>
<protein>
    <submittedName>
        <fullName evidence="8">Pyridoxamine 5'-phosphate oxidase</fullName>
    </submittedName>
</protein>
<dbReference type="InterPro" id="IPR011576">
    <property type="entry name" value="Pyridox_Oxase_N"/>
</dbReference>
<accession>A0A1S1N1W0</accession>
<dbReference type="Pfam" id="PF01243">
    <property type="entry name" value="PNPOx_N"/>
    <property type="match status" value="1"/>
</dbReference>
<gene>
    <name evidence="8" type="ORF">BIW53_10700</name>
</gene>
<organism evidence="8 9">
    <name type="scientific">Pseudoalteromonas byunsanensis</name>
    <dbReference type="NCBI Taxonomy" id="327939"/>
    <lineage>
        <taxon>Bacteria</taxon>
        <taxon>Pseudomonadati</taxon>
        <taxon>Pseudomonadota</taxon>
        <taxon>Gammaproteobacteria</taxon>
        <taxon>Alteromonadales</taxon>
        <taxon>Pseudoalteromonadaceae</taxon>
        <taxon>Pseudoalteromonas</taxon>
    </lineage>
</organism>
<dbReference type="InterPro" id="IPR012349">
    <property type="entry name" value="Split_barrel_FMN-bd"/>
</dbReference>
<dbReference type="NCBIfam" id="NF004231">
    <property type="entry name" value="PRK05679.1"/>
    <property type="match status" value="1"/>
</dbReference>
<dbReference type="OrthoDB" id="9780392at2"/>
<feature type="binding site" evidence="5">
    <location>
        <begin position="143"/>
        <end position="144"/>
    </location>
    <ligand>
        <name>FMN</name>
        <dbReference type="ChEBI" id="CHEBI:58210"/>
    </ligand>
</feature>
<dbReference type="Proteomes" id="UP000180253">
    <property type="component" value="Unassembled WGS sequence"/>
</dbReference>
<reference evidence="8 9" key="1">
    <citation type="submission" date="2016-10" db="EMBL/GenBank/DDBJ databases">
        <title>Pseudoalteromonas amylolytica sp. nov., isolated from the surface seawater.</title>
        <authorList>
            <person name="Wu Y.-H."/>
            <person name="Cheng H."/>
            <person name="Jin X.-B."/>
            <person name="Wang C.-S."/>
            <person name="Xu X.-W."/>
        </authorList>
    </citation>
    <scope>NUCLEOTIDE SEQUENCE [LARGE SCALE GENOMIC DNA]</scope>
    <source>
        <strain evidence="8 9">JCM 12483</strain>
    </source>
</reference>
<dbReference type="EMBL" id="MNAN01000031">
    <property type="protein sequence ID" value="OHU95186.1"/>
    <property type="molecule type" value="Genomic_DNA"/>
</dbReference>
<feature type="binding site" evidence="5">
    <location>
        <position position="86"/>
    </location>
    <ligand>
        <name>FMN</name>
        <dbReference type="ChEBI" id="CHEBI:58210"/>
    </ligand>
</feature>
<dbReference type="STRING" id="327939.BIW53_10700"/>
<dbReference type="SUPFAM" id="SSF50475">
    <property type="entry name" value="FMN-binding split barrel"/>
    <property type="match status" value="1"/>
</dbReference>
<evidence type="ECO:0000259" key="6">
    <source>
        <dbReference type="Pfam" id="PF01243"/>
    </source>
</evidence>
<dbReference type="Gene3D" id="2.30.110.10">
    <property type="entry name" value="Electron Transport, Fmn-binding Protein, Chain A"/>
    <property type="match status" value="1"/>
</dbReference>
<proteinExistence type="inferred from homology"/>
<sequence length="215" mass="24669">MRDTLRALPVLTNADKVPFNPDDTPDSPFTLFVDWLKTAIDAGEPEPHVMTVSTVAEDMSADCRALILKDVDEKGWYFAVSSKSPKGKHIEKNPNIALTFYWQGFARQVRIKGRAVAMPDKINEIDFLSRTEQARALASLGMQSEPLSNEQELIDKWQSQLESIKQQPDFVSQYWTVYCVRANSVEFWQGQSSRRHTRLRYVLEDGGFKKEKLWP</sequence>
<dbReference type="AlphaFoldDB" id="A0A1S1N1W0"/>
<dbReference type="PIRSF" id="PIRSF000190">
    <property type="entry name" value="Pyd_amn-ph_oxd"/>
    <property type="match status" value="1"/>
</dbReference>
<name>A0A1S1N1W0_9GAMM</name>
<evidence type="ECO:0000256" key="2">
    <source>
        <dbReference type="ARBA" id="ARBA00022630"/>
    </source>
</evidence>
<keyword evidence="9" id="KW-1185">Reference proteome</keyword>
<evidence type="ECO:0000313" key="8">
    <source>
        <dbReference type="EMBL" id="OHU95186.1"/>
    </source>
</evidence>
<evidence type="ECO:0000313" key="9">
    <source>
        <dbReference type="Proteomes" id="UP000180253"/>
    </source>
</evidence>
<dbReference type="InterPro" id="IPR019576">
    <property type="entry name" value="Pyridoxamine_oxidase_dimer_C"/>
</dbReference>
<dbReference type="RefSeq" id="WP_070991870.1">
    <property type="nucleotide sequence ID" value="NZ_CBCSHD010000002.1"/>
</dbReference>
<dbReference type="Pfam" id="PF10590">
    <property type="entry name" value="PNP_phzG_C"/>
    <property type="match status" value="1"/>
</dbReference>
<feature type="binding site" evidence="5">
    <location>
        <position position="188"/>
    </location>
    <ligand>
        <name>FMN</name>
        <dbReference type="ChEBI" id="CHEBI:58210"/>
    </ligand>
</feature>